<accession>A0A8J3JNY9</accession>
<gene>
    <name evidence="2" type="ORF">Cba03nite_26530</name>
</gene>
<organism evidence="2 3">
    <name type="scientific">Catellatospora bangladeshensis</name>
    <dbReference type="NCBI Taxonomy" id="310355"/>
    <lineage>
        <taxon>Bacteria</taxon>
        <taxon>Bacillati</taxon>
        <taxon>Actinomycetota</taxon>
        <taxon>Actinomycetes</taxon>
        <taxon>Micromonosporales</taxon>
        <taxon>Micromonosporaceae</taxon>
        <taxon>Catellatospora</taxon>
    </lineage>
</organism>
<dbReference type="AlphaFoldDB" id="A0A8J3JNY9"/>
<reference evidence="2 3" key="1">
    <citation type="submission" date="2021-01" db="EMBL/GenBank/DDBJ databases">
        <title>Whole genome shotgun sequence of Catellatospora bangladeshensis NBRC 107357.</title>
        <authorList>
            <person name="Komaki H."/>
            <person name="Tamura T."/>
        </authorList>
    </citation>
    <scope>NUCLEOTIDE SEQUENCE [LARGE SCALE GENOMIC DNA]</scope>
    <source>
        <strain evidence="2 3">NBRC 107357</strain>
    </source>
</reference>
<sequence length="75" mass="7858">MPRRPNGRAGTPYGSPAYALDGRGGSRHTGRSGHRARHTVYASLAAAGTPSVSVPWGASHGKETVITINELVDYV</sequence>
<evidence type="ECO:0000256" key="1">
    <source>
        <dbReference type="SAM" id="MobiDB-lite"/>
    </source>
</evidence>
<dbReference type="EMBL" id="BONF01000012">
    <property type="protein sequence ID" value="GIF81304.1"/>
    <property type="molecule type" value="Genomic_DNA"/>
</dbReference>
<dbReference type="Proteomes" id="UP000601223">
    <property type="component" value="Unassembled WGS sequence"/>
</dbReference>
<name>A0A8J3JNY9_9ACTN</name>
<feature type="region of interest" description="Disordered" evidence="1">
    <location>
        <begin position="1"/>
        <end position="36"/>
    </location>
</feature>
<protein>
    <submittedName>
        <fullName evidence="2">Uncharacterized protein</fullName>
    </submittedName>
</protein>
<keyword evidence="3" id="KW-1185">Reference proteome</keyword>
<evidence type="ECO:0000313" key="3">
    <source>
        <dbReference type="Proteomes" id="UP000601223"/>
    </source>
</evidence>
<comment type="caution">
    <text evidence="2">The sequence shown here is derived from an EMBL/GenBank/DDBJ whole genome shotgun (WGS) entry which is preliminary data.</text>
</comment>
<feature type="compositionally biased region" description="Basic residues" evidence="1">
    <location>
        <begin position="25"/>
        <end position="36"/>
    </location>
</feature>
<proteinExistence type="predicted"/>
<evidence type="ECO:0000313" key="2">
    <source>
        <dbReference type="EMBL" id="GIF81304.1"/>
    </source>
</evidence>